<keyword evidence="2" id="KW-1277">Toxin-antitoxin system</keyword>
<evidence type="ECO:0000256" key="1">
    <source>
        <dbReference type="ARBA" id="ARBA00006226"/>
    </source>
</evidence>
<comment type="similarity">
    <text evidence="1">Belongs to the RelE toxin family.</text>
</comment>
<gene>
    <name evidence="3" type="ORF">IV454_10115</name>
</gene>
<sequence>MNVYWTPEAEQDRWEVFEYIAKDKVTAAVDMDNLFSQAASKLAEFPLLGHAGKIRATLEFIVHESYRIVYEINGETLWILALVSTSRQWPPAA</sequence>
<name>A0AA49AA20_9BURK</name>
<dbReference type="PANTHER" id="PTHR33755">
    <property type="entry name" value="TOXIN PARE1-RELATED"/>
    <property type="match status" value="1"/>
</dbReference>
<dbReference type="InterPro" id="IPR035093">
    <property type="entry name" value="RelE/ParE_toxin_dom_sf"/>
</dbReference>
<dbReference type="PANTHER" id="PTHR33755:SF6">
    <property type="entry name" value="PLASMID STABILIZATION SYSTEM PROTEIN"/>
    <property type="match status" value="1"/>
</dbReference>
<evidence type="ECO:0000313" key="3">
    <source>
        <dbReference type="EMBL" id="QPI51811.1"/>
    </source>
</evidence>
<reference evidence="3 4" key="1">
    <citation type="submission" date="2020-11" db="EMBL/GenBank/DDBJ databases">
        <authorList>
            <person name="Sun Q."/>
        </authorList>
    </citation>
    <scope>NUCLEOTIDE SEQUENCE [LARGE SCALE GENOMIC DNA]</scope>
    <source>
        <strain evidence="3 4">P8398</strain>
    </source>
</reference>
<dbReference type="Proteomes" id="UP000662888">
    <property type="component" value="Chromosome"/>
</dbReference>
<dbReference type="InterPro" id="IPR007712">
    <property type="entry name" value="RelE/ParE_toxin"/>
</dbReference>
<protein>
    <submittedName>
        <fullName evidence="3">Type II toxin-antitoxin system RelE/ParE family toxin</fullName>
    </submittedName>
</protein>
<evidence type="ECO:0000256" key="2">
    <source>
        <dbReference type="ARBA" id="ARBA00022649"/>
    </source>
</evidence>
<accession>A0AA49AA20</accession>
<dbReference type="Gene3D" id="3.30.2310.20">
    <property type="entry name" value="RelE-like"/>
    <property type="match status" value="1"/>
</dbReference>
<proteinExistence type="inferred from homology"/>
<organism evidence="3 4">
    <name type="scientific">Massilia antarctica</name>
    <dbReference type="NCBI Taxonomy" id="2765360"/>
    <lineage>
        <taxon>Bacteria</taxon>
        <taxon>Pseudomonadati</taxon>
        <taxon>Pseudomonadota</taxon>
        <taxon>Betaproteobacteria</taxon>
        <taxon>Burkholderiales</taxon>
        <taxon>Oxalobacteraceae</taxon>
        <taxon>Telluria group</taxon>
        <taxon>Massilia</taxon>
    </lineage>
</organism>
<dbReference type="EMBL" id="CP065053">
    <property type="protein sequence ID" value="QPI51811.1"/>
    <property type="molecule type" value="Genomic_DNA"/>
</dbReference>
<dbReference type="NCBIfam" id="TIGR02385">
    <property type="entry name" value="RelE_StbE"/>
    <property type="match status" value="1"/>
</dbReference>
<keyword evidence="4" id="KW-1185">Reference proteome</keyword>
<dbReference type="Pfam" id="PF05016">
    <property type="entry name" value="ParE_toxin"/>
    <property type="match status" value="1"/>
</dbReference>
<dbReference type="RefSeq" id="WP_206091369.1">
    <property type="nucleotide sequence ID" value="NZ_CP065053.1"/>
</dbReference>
<evidence type="ECO:0000313" key="4">
    <source>
        <dbReference type="Proteomes" id="UP000662888"/>
    </source>
</evidence>
<dbReference type="InterPro" id="IPR051803">
    <property type="entry name" value="TA_system_RelE-like_toxin"/>
</dbReference>